<proteinExistence type="predicted"/>
<keyword evidence="3" id="KW-1185">Reference proteome</keyword>
<reference evidence="2" key="1">
    <citation type="submission" date="2020-03" db="EMBL/GenBank/DDBJ databases">
        <authorList>
            <person name="Weist P."/>
        </authorList>
    </citation>
    <scope>NUCLEOTIDE SEQUENCE</scope>
</reference>
<dbReference type="Proteomes" id="UP001153269">
    <property type="component" value="Unassembled WGS sequence"/>
</dbReference>
<feature type="region of interest" description="Disordered" evidence="1">
    <location>
        <begin position="94"/>
        <end position="120"/>
    </location>
</feature>
<dbReference type="AlphaFoldDB" id="A0A9N7Z303"/>
<gene>
    <name evidence="2" type="ORF">PLEPLA_LOCUS35637</name>
</gene>
<accession>A0A9N7Z303</accession>
<dbReference type="EMBL" id="CADEAL010003961">
    <property type="protein sequence ID" value="CAB1447972.1"/>
    <property type="molecule type" value="Genomic_DNA"/>
</dbReference>
<comment type="caution">
    <text evidence="2">The sequence shown here is derived from an EMBL/GenBank/DDBJ whole genome shotgun (WGS) entry which is preliminary data.</text>
</comment>
<evidence type="ECO:0000313" key="2">
    <source>
        <dbReference type="EMBL" id="CAB1447972.1"/>
    </source>
</evidence>
<protein>
    <submittedName>
        <fullName evidence="2">Uncharacterized protein</fullName>
    </submittedName>
</protein>
<name>A0A9N7Z303_PLEPL</name>
<feature type="region of interest" description="Disordered" evidence="1">
    <location>
        <begin position="56"/>
        <end position="82"/>
    </location>
</feature>
<evidence type="ECO:0000256" key="1">
    <source>
        <dbReference type="SAM" id="MobiDB-lite"/>
    </source>
</evidence>
<evidence type="ECO:0000313" key="3">
    <source>
        <dbReference type="Proteomes" id="UP001153269"/>
    </source>
</evidence>
<feature type="compositionally biased region" description="Basic residues" evidence="1">
    <location>
        <begin position="105"/>
        <end position="120"/>
    </location>
</feature>
<feature type="compositionally biased region" description="Basic and acidic residues" evidence="1">
    <location>
        <begin position="94"/>
        <end position="104"/>
    </location>
</feature>
<sequence length="120" mass="14263">MKLKSLLRCDKRNRRVSDRLGDSRQSLKHYADAAAENGHWDHWDHHRRKLLTQGLRLKDGGVSPPLDGQKQPELRSASEHSAVVTDNDLRWEISEVEEHGEEKMKRRRRRRRRKKKKKTP</sequence>
<organism evidence="2 3">
    <name type="scientific">Pleuronectes platessa</name>
    <name type="common">European plaice</name>
    <dbReference type="NCBI Taxonomy" id="8262"/>
    <lineage>
        <taxon>Eukaryota</taxon>
        <taxon>Metazoa</taxon>
        <taxon>Chordata</taxon>
        <taxon>Craniata</taxon>
        <taxon>Vertebrata</taxon>
        <taxon>Euteleostomi</taxon>
        <taxon>Actinopterygii</taxon>
        <taxon>Neopterygii</taxon>
        <taxon>Teleostei</taxon>
        <taxon>Neoteleostei</taxon>
        <taxon>Acanthomorphata</taxon>
        <taxon>Carangaria</taxon>
        <taxon>Pleuronectiformes</taxon>
        <taxon>Pleuronectoidei</taxon>
        <taxon>Pleuronectidae</taxon>
        <taxon>Pleuronectes</taxon>
    </lineage>
</organism>